<protein>
    <submittedName>
        <fullName evidence="1">Uncharacterized protein</fullName>
    </submittedName>
</protein>
<proteinExistence type="predicted"/>
<sequence>MRAFNIPKKKFNTSSYTRFVKPLQKIFHSSRVILFFEQ</sequence>
<evidence type="ECO:0000313" key="1">
    <source>
        <dbReference type="EMBL" id="CBX30674.1"/>
    </source>
</evidence>
<accession>E1YKP1</accession>
<dbReference type="AlphaFoldDB" id="E1YKP1"/>
<gene>
    <name evidence="1" type="ORF">N47_E41860</name>
</gene>
<dbReference type="EMBL" id="FR695877">
    <property type="protein sequence ID" value="CBX30674.1"/>
    <property type="molecule type" value="Genomic_DNA"/>
</dbReference>
<organism evidence="1">
    <name type="scientific">uncultured Desulfobacterium sp</name>
    <dbReference type="NCBI Taxonomy" id="201089"/>
    <lineage>
        <taxon>Bacteria</taxon>
        <taxon>Pseudomonadati</taxon>
        <taxon>Thermodesulfobacteriota</taxon>
        <taxon>Desulfobacteria</taxon>
        <taxon>Desulfobacterales</taxon>
        <taxon>Desulfobacteriaceae</taxon>
        <taxon>Desulfobacterium</taxon>
        <taxon>environmental samples</taxon>
    </lineage>
</organism>
<name>E1YKP1_9BACT</name>
<reference evidence="1" key="1">
    <citation type="journal article" date="2011" name="Environ. Microbiol.">
        <title>Genomic insights into the metabolic potential of the polycyclic aromatic hydrocarbon degrading sulfate-reducing Deltaproteobacterium N47.</title>
        <authorList>
            <person name="Bergmann F."/>
            <person name="Selesi D."/>
            <person name="Weinmaier T."/>
            <person name="Tischler P."/>
            <person name="Rattei T."/>
            <person name="Meckenstock R.U."/>
        </authorList>
    </citation>
    <scope>NUCLEOTIDE SEQUENCE</scope>
</reference>